<dbReference type="Pfam" id="PF03471">
    <property type="entry name" value="CorC_HlyC"/>
    <property type="match status" value="1"/>
</dbReference>
<dbReference type="SMART" id="SM01091">
    <property type="entry name" value="CorC_HlyC"/>
    <property type="match status" value="1"/>
</dbReference>
<dbReference type="GO" id="GO:0050660">
    <property type="term" value="F:flavin adenine dinucleotide binding"/>
    <property type="evidence" value="ECO:0007669"/>
    <property type="project" value="InterPro"/>
</dbReference>
<dbReference type="SUPFAM" id="SSF56176">
    <property type="entry name" value="FAD-binding/transporter-associated domain-like"/>
    <property type="match status" value="1"/>
</dbReference>
<comment type="caution">
    <text evidence="2">The sequence shown here is derived from an EMBL/GenBank/DDBJ whole genome shotgun (WGS) entry which is preliminary data.</text>
</comment>
<dbReference type="AlphaFoldDB" id="A0A0F9BZ29"/>
<evidence type="ECO:0000259" key="1">
    <source>
        <dbReference type="SMART" id="SM01091"/>
    </source>
</evidence>
<sequence length="151" mass="16896">MPKKKPVKLKLKKNEVIITEGADSTIGKLMAGCKGKIKINTPFGKREVKLVKKFKPVPRKKKKKEKQSMEDVGLTPVDDFNEYFKTGYSTQDADTIGGTVLHAFGHMPSRGELIEIDGFQFKVTNADNRRLLQLQVTVPKADDNDSEDTSD</sequence>
<dbReference type="InterPro" id="IPR016169">
    <property type="entry name" value="FAD-bd_PCMH_sub2"/>
</dbReference>
<protein>
    <recommendedName>
        <fullName evidence="1">Transporter-associated domain-containing protein</fullName>
    </recommendedName>
</protein>
<organism evidence="2">
    <name type="scientific">marine sediment metagenome</name>
    <dbReference type="NCBI Taxonomy" id="412755"/>
    <lineage>
        <taxon>unclassified sequences</taxon>
        <taxon>metagenomes</taxon>
        <taxon>ecological metagenomes</taxon>
    </lineage>
</organism>
<dbReference type="InterPro" id="IPR036318">
    <property type="entry name" value="FAD-bd_PCMH-like_sf"/>
</dbReference>
<dbReference type="EMBL" id="LAZR01046836">
    <property type="protein sequence ID" value="KKK95609.1"/>
    <property type="molecule type" value="Genomic_DNA"/>
</dbReference>
<reference evidence="2" key="1">
    <citation type="journal article" date="2015" name="Nature">
        <title>Complex archaea that bridge the gap between prokaryotes and eukaryotes.</title>
        <authorList>
            <person name="Spang A."/>
            <person name="Saw J.H."/>
            <person name="Jorgensen S.L."/>
            <person name="Zaremba-Niedzwiedzka K."/>
            <person name="Martijn J."/>
            <person name="Lind A.E."/>
            <person name="van Eijk R."/>
            <person name="Schleper C."/>
            <person name="Guy L."/>
            <person name="Ettema T.J."/>
        </authorList>
    </citation>
    <scope>NUCLEOTIDE SEQUENCE</scope>
</reference>
<proteinExistence type="predicted"/>
<accession>A0A0F9BZ29</accession>
<feature type="domain" description="Transporter-associated" evidence="1">
    <location>
        <begin position="62"/>
        <end position="140"/>
    </location>
</feature>
<dbReference type="Gene3D" id="3.30.465.10">
    <property type="match status" value="1"/>
</dbReference>
<name>A0A0F9BZ29_9ZZZZ</name>
<dbReference type="InterPro" id="IPR005170">
    <property type="entry name" value="Transptr-assoc_dom"/>
</dbReference>
<gene>
    <name evidence="2" type="ORF">LCGC14_2671070</name>
</gene>
<evidence type="ECO:0000313" key="2">
    <source>
        <dbReference type="EMBL" id="KKK95609.1"/>
    </source>
</evidence>